<dbReference type="Gene3D" id="3.30.70.20">
    <property type="match status" value="1"/>
</dbReference>
<keyword evidence="6" id="KW-1133">Transmembrane helix</keyword>
<keyword evidence="5" id="KW-0411">Iron-sulfur</keyword>
<reference evidence="8" key="1">
    <citation type="journal article" date="2011" name="ISME J.">
        <title>The endosymbionts of the deep-sea tubeworms Riftia pachyptila and Tevnia jerichonana share an identical physiology as revealed by proteogenomic analyses.</title>
        <authorList>
            <person name="Gardebrecht A."/>
            <person name="Markert S."/>
            <person name="Felbeck H."/>
            <person name="Thuermer A."/>
            <person name="Albrecht D."/>
            <person name="Wollherr A."/>
            <person name="Kabisch J."/>
            <person name="Lehmann R."/>
            <person name="Daniel R."/>
            <person name="Liesegang H."/>
            <person name="Hecker M."/>
            <person name="Sievert S.M."/>
            <person name="Schweder T."/>
        </authorList>
    </citation>
    <scope>NUCLEOTIDE SEQUENCE [LARGE SCALE GENOMIC DNA]</scope>
</reference>
<dbReference type="InterPro" id="IPR036188">
    <property type="entry name" value="FAD/NAD-bd_sf"/>
</dbReference>
<gene>
    <name evidence="8" type="ORF">Rifp1Sym_bh00030</name>
</gene>
<dbReference type="Gene3D" id="3.50.50.60">
    <property type="entry name" value="FAD/NAD(P)-binding domain"/>
    <property type="match status" value="2"/>
</dbReference>
<evidence type="ECO:0000256" key="2">
    <source>
        <dbReference type="ARBA" id="ARBA00022723"/>
    </source>
</evidence>
<dbReference type="PRINTS" id="PR00469">
    <property type="entry name" value="PNDRDTASEII"/>
</dbReference>
<keyword evidence="1" id="KW-0285">Flavoprotein</keyword>
<evidence type="ECO:0000259" key="7">
    <source>
        <dbReference type="PROSITE" id="PS51379"/>
    </source>
</evidence>
<dbReference type="EMBL" id="AFOC01000035">
    <property type="protein sequence ID" value="EGV51489.1"/>
    <property type="molecule type" value="Genomic_DNA"/>
</dbReference>
<keyword evidence="9" id="KW-1185">Reference proteome</keyword>
<evidence type="ECO:0000256" key="4">
    <source>
        <dbReference type="ARBA" id="ARBA00023004"/>
    </source>
</evidence>
<dbReference type="InterPro" id="IPR017896">
    <property type="entry name" value="4Fe4S_Fe-S-bd"/>
</dbReference>
<feature type="domain" description="4Fe-4S ferredoxin-type" evidence="7">
    <location>
        <begin position="106"/>
        <end position="135"/>
    </location>
</feature>
<evidence type="ECO:0000256" key="6">
    <source>
        <dbReference type="SAM" id="Phobius"/>
    </source>
</evidence>
<keyword evidence="6" id="KW-0472">Membrane</keyword>
<accession>G2DD00</accession>
<dbReference type="AlphaFoldDB" id="G2DD00"/>
<feature type="transmembrane region" description="Helical" evidence="6">
    <location>
        <begin position="62"/>
        <end position="80"/>
    </location>
</feature>
<feature type="domain" description="4Fe-4S ferredoxin-type" evidence="7">
    <location>
        <begin position="140"/>
        <end position="169"/>
    </location>
</feature>
<keyword evidence="6" id="KW-0812">Transmembrane</keyword>
<dbReference type="SUPFAM" id="SSF54862">
    <property type="entry name" value="4Fe-4S ferredoxins"/>
    <property type="match status" value="1"/>
</dbReference>
<dbReference type="GO" id="GO:0051536">
    <property type="term" value="F:iron-sulfur cluster binding"/>
    <property type="evidence" value="ECO:0007669"/>
    <property type="project" value="UniProtKB-KW"/>
</dbReference>
<evidence type="ECO:0000313" key="9">
    <source>
        <dbReference type="Proteomes" id="UP000004491"/>
    </source>
</evidence>
<dbReference type="PRINTS" id="PR00368">
    <property type="entry name" value="FADPNR"/>
</dbReference>
<evidence type="ECO:0000313" key="8">
    <source>
        <dbReference type="EMBL" id="EGV51489.1"/>
    </source>
</evidence>
<dbReference type="PANTHER" id="PTHR48105">
    <property type="entry name" value="THIOREDOXIN REDUCTASE 1-RELATED-RELATED"/>
    <property type="match status" value="1"/>
</dbReference>
<dbReference type="PROSITE" id="PS51379">
    <property type="entry name" value="4FE4S_FER_2"/>
    <property type="match status" value="2"/>
</dbReference>
<keyword evidence="2" id="KW-0479">Metal-binding</keyword>
<feature type="transmembrane region" description="Helical" evidence="6">
    <location>
        <begin position="22"/>
        <end position="42"/>
    </location>
</feature>
<dbReference type="SUPFAM" id="SSF51905">
    <property type="entry name" value="FAD/NAD(P)-binding domain"/>
    <property type="match status" value="2"/>
</dbReference>
<dbReference type="Proteomes" id="UP000004491">
    <property type="component" value="Unassembled WGS sequence"/>
</dbReference>
<keyword evidence="4" id="KW-0408">Iron</keyword>
<evidence type="ECO:0000256" key="3">
    <source>
        <dbReference type="ARBA" id="ARBA00023002"/>
    </source>
</evidence>
<organism evidence="8 9">
    <name type="scientific">endosymbiont of Riftia pachyptila</name>
    <name type="common">vent Ph05</name>
    <dbReference type="NCBI Taxonomy" id="1048808"/>
    <lineage>
        <taxon>Bacteria</taxon>
        <taxon>Pseudomonadati</taxon>
        <taxon>Pseudomonadota</taxon>
        <taxon>Gammaproteobacteria</taxon>
        <taxon>sulfur-oxidizing symbionts</taxon>
    </lineage>
</organism>
<dbReference type="InterPro" id="IPR017900">
    <property type="entry name" value="4Fe4S_Fe_S_CS"/>
</dbReference>
<keyword evidence="3 8" id="KW-0560">Oxidoreductase</keyword>
<evidence type="ECO:0000256" key="5">
    <source>
        <dbReference type="ARBA" id="ARBA00023014"/>
    </source>
</evidence>
<name>G2DD00_9GAMM</name>
<dbReference type="InterPro" id="IPR050097">
    <property type="entry name" value="Ferredoxin-NADP_redctase_2"/>
</dbReference>
<dbReference type="PATRIC" id="fig|1048808.3.peg.1479"/>
<dbReference type="GO" id="GO:0004791">
    <property type="term" value="F:thioredoxin-disulfide reductase (NADPH) activity"/>
    <property type="evidence" value="ECO:0007669"/>
    <property type="project" value="UniProtKB-EC"/>
</dbReference>
<comment type="caution">
    <text evidence="8">The sequence shown here is derived from an EMBL/GenBank/DDBJ whole genome shotgun (WGS) entry which is preliminary data.</text>
</comment>
<dbReference type="Pfam" id="PF13237">
    <property type="entry name" value="Fer4_10"/>
    <property type="match status" value="1"/>
</dbReference>
<protein>
    <submittedName>
        <fullName evidence="8">Thioredoxin reductase</fullName>
        <ecNumber evidence="8">1.8.1.9</ecNumber>
    </submittedName>
</protein>
<evidence type="ECO:0000256" key="1">
    <source>
        <dbReference type="ARBA" id="ARBA00022630"/>
    </source>
</evidence>
<sequence length="494" mass="53389">MLSSCDIDLPSCLFGRSKVGKLYSFLILAPLSFLPNQLDLFLVSNHTFTPTQTKSMTELSPILTIYLPSLAIIFSIYLGIQQLKARRSRAIWQEESEAGLTEPASLHPVIDPNRCMGCGSCVTACPEQANHPVLGLIEGKAQLIAPTNCIGHGACKTACPFDAITLVFGTERRGVDIPVLQSNFETSMPNIFIAGELGGMGLIKNAVEQGVKALEALHASLDRKRTHAVDVVIIGAGPAGFAATLRAAELNLNYVTLEQESLGGTVYQFPRGKLVMTAPVDLPTVGKVHFTETTKEELLEFWQQVERESEVSIRYQERVEAIEPDGEGGYKVTTNKGSYQTQSVLLAIGRRGTPRKLGVPGEELSKIVYRLIDPEQYRGQHVLVVGGGDSALEAATSIAEQPGTQVTLSYRSGAFSRAKKRNRQRLEAAEQSGSINVLLSSNVTAITEKQVTLQQDDKQIEIANDATIICAGGILPTGFLKQIGITVETKHGTA</sequence>
<proteinExistence type="predicted"/>
<dbReference type="GO" id="GO:0046872">
    <property type="term" value="F:metal ion binding"/>
    <property type="evidence" value="ECO:0007669"/>
    <property type="project" value="UniProtKB-KW"/>
</dbReference>
<dbReference type="PROSITE" id="PS00198">
    <property type="entry name" value="4FE4S_FER_1"/>
    <property type="match status" value="1"/>
</dbReference>
<dbReference type="EC" id="1.8.1.9" evidence="8"/>
<dbReference type="Pfam" id="PF13738">
    <property type="entry name" value="Pyr_redox_3"/>
    <property type="match status" value="1"/>
</dbReference>